<keyword evidence="1" id="KW-0408">Iron</keyword>
<dbReference type="PANTHER" id="PTHR47951:SF7">
    <property type="entry name" value="FLAVONOID 3',5'-HYDROXYLASE-LIKE ISOFORM X1"/>
    <property type="match status" value="1"/>
</dbReference>
<evidence type="ECO:0000256" key="1">
    <source>
        <dbReference type="RuleBase" id="RU000461"/>
    </source>
</evidence>
<dbReference type="Pfam" id="PF00067">
    <property type="entry name" value="p450"/>
    <property type="match status" value="1"/>
</dbReference>
<comment type="similarity">
    <text evidence="1">Belongs to the cytochrome P450 family.</text>
</comment>
<reference evidence="2" key="2">
    <citation type="submission" date="2021-02" db="EMBL/GenBank/DDBJ databases">
        <authorList>
            <person name="Kimball J.A."/>
            <person name="Haas M.W."/>
            <person name="Macchietto M."/>
            <person name="Kono T."/>
            <person name="Duquette J."/>
            <person name="Shao M."/>
        </authorList>
    </citation>
    <scope>NUCLEOTIDE SEQUENCE</scope>
    <source>
        <tissue evidence="2">Fresh leaf tissue</tissue>
    </source>
</reference>
<evidence type="ECO:0000313" key="3">
    <source>
        <dbReference type="Proteomes" id="UP000729402"/>
    </source>
</evidence>
<dbReference type="GO" id="GO:0016705">
    <property type="term" value="F:oxidoreductase activity, acting on paired donors, with incorporation or reduction of molecular oxygen"/>
    <property type="evidence" value="ECO:0007669"/>
    <property type="project" value="InterPro"/>
</dbReference>
<dbReference type="EMBL" id="JAAALK010000290">
    <property type="protein sequence ID" value="KAG8047130.1"/>
    <property type="molecule type" value="Genomic_DNA"/>
</dbReference>
<dbReference type="PANTHER" id="PTHR47951">
    <property type="entry name" value="OS08G0547900 PROTEIN"/>
    <property type="match status" value="1"/>
</dbReference>
<keyword evidence="1" id="KW-0479">Metal-binding</keyword>
<keyword evidence="1" id="KW-0560">Oxidoreductase</keyword>
<dbReference type="AlphaFoldDB" id="A0A8J5V1T6"/>
<dbReference type="GO" id="GO:0004497">
    <property type="term" value="F:monooxygenase activity"/>
    <property type="evidence" value="ECO:0007669"/>
    <property type="project" value="UniProtKB-KW"/>
</dbReference>
<reference evidence="2" key="1">
    <citation type="journal article" date="2021" name="bioRxiv">
        <title>Whole Genome Assembly and Annotation of Northern Wild Rice, Zizania palustris L., Supports a Whole Genome Duplication in the Zizania Genus.</title>
        <authorList>
            <person name="Haas M."/>
            <person name="Kono T."/>
            <person name="Macchietto M."/>
            <person name="Millas R."/>
            <person name="McGilp L."/>
            <person name="Shao M."/>
            <person name="Duquette J."/>
            <person name="Hirsch C.N."/>
            <person name="Kimball J."/>
        </authorList>
    </citation>
    <scope>NUCLEOTIDE SEQUENCE</scope>
    <source>
        <tissue evidence="2">Fresh leaf tissue</tissue>
    </source>
</reference>
<keyword evidence="1" id="KW-0503">Monooxygenase</keyword>
<dbReference type="Proteomes" id="UP000729402">
    <property type="component" value="Unassembled WGS sequence"/>
</dbReference>
<dbReference type="GO" id="GO:0020037">
    <property type="term" value="F:heme binding"/>
    <property type="evidence" value="ECO:0007669"/>
    <property type="project" value="InterPro"/>
</dbReference>
<accession>A0A8J5V1T6</accession>
<keyword evidence="3" id="KW-1185">Reference proteome</keyword>
<dbReference type="InterPro" id="IPR017972">
    <property type="entry name" value="Cyt_P450_CS"/>
</dbReference>
<protein>
    <submittedName>
        <fullName evidence="2">Uncharacterized protein</fullName>
    </submittedName>
</protein>
<dbReference type="PROSITE" id="PS00086">
    <property type="entry name" value="CYTOCHROME_P450"/>
    <property type="match status" value="1"/>
</dbReference>
<name>A0A8J5V1T6_ZIZPA</name>
<comment type="caution">
    <text evidence="2">The sequence shown here is derived from an EMBL/GenBank/DDBJ whole genome shotgun (WGS) entry which is preliminary data.</text>
</comment>
<dbReference type="InterPro" id="IPR001128">
    <property type="entry name" value="Cyt_P450"/>
</dbReference>
<gene>
    <name evidence="2" type="ORF">GUJ93_ZPchr0008g12273</name>
</gene>
<dbReference type="OrthoDB" id="685036at2759"/>
<sequence length="92" mass="10424">MPERFLHRAAEVDFRGKGFEFIPFGTGRRLCPGLPMAERVVPFILVSLLHAFHWRLPNGMSADELDLAEKFTTVNVLVHPLKVIPLLKSTLD</sequence>
<dbReference type="GO" id="GO:0005506">
    <property type="term" value="F:iron ion binding"/>
    <property type="evidence" value="ECO:0007669"/>
    <property type="project" value="InterPro"/>
</dbReference>
<proteinExistence type="inferred from homology"/>
<evidence type="ECO:0000313" key="2">
    <source>
        <dbReference type="EMBL" id="KAG8047130.1"/>
    </source>
</evidence>
<keyword evidence="1" id="KW-0349">Heme</keyword>
<organism evidence="2 3">
    <name type="scientific">Zizania palustris</name>
    <name type="common">Northern wild rice</name>
    <dbReference type="NCBI Taxonomy" id="103762"/>
    <lineage>
        <taxon>Eukaryota</taxon>
        <taxon>Viridiplantae</taxon>
        <taxon>Streptophyta</taxon>
        <taxon>Embryophyta</taxon>
        <taxon>Tracheophyta</taxon>
        <taxon>Spermatophyta</taxon>
        <taxon>Magnoliopsida</taxon>
        <taxon>Liliopsida</taxon>
        <taxon>Poales</taxon>
        <taxon>Poaceae</taxon>
        <taxon>BOP clade</taxon>
        <taxon>Oryzoideae</taxon>
        <taxon>Oryzeae</taxon>
        <taxon>Zizaniinae</taxon>
        <taxon>Zizania</taxon>
    </lineage>
</organism>